<comment type="subcellular location">
    <subcellularLocation>
        <location evidence="1">Membrane</location>
        <topology evidence="1">Multi-pass membrane protein</topology>
    </subcellularLocation>
</comment>
<feature type="transmembrane region" description="Helical" evidence="5">
    <location>
        <begin position="159"/>
        <end position="177"/>
    </location>
</feature>
<proteinExistence type="predicted"/>
<name>A0A9X1XM27_9VIBR</name>
<evidence type="ECO:0000256" key="3">
    <source>
        <dbReference type="ARBA" id="ARBA00022989"/>
    </source>
</evidence>
<dbReference type="NCBIfam" id="TIGR03902">
    <property type="entry name" value="rhom_GG_sort"/>
    <property type="match status" value="1"/>
</dbReference>
<organism evidence="7 8">
    <name type="scientific">Vibrio amylolyticus</name>
    <dbReference type="NCBI Taxonomy" id="2847292"/>
    <lineage>
        <taxon>Bacteria</taxon>
        <taxon>Pseudomonadati</taxon>
        <taxon>Pseudomonadota</taxon>
        <taxon>Gammaproteobacteria</taxon>
        <taxon>Vibrionales</taxon>
        <taxon>Vibrionaceae</taxon>
        <taxon>Vibrio</taxon>
    </lineage>
</organism>
<dbReference type="SUPFAM" id="SSF144091">
    <property type="entry name" value="Rhomboid-like"/>
    <property type="match status" value="1"/>
</dbReference>
<dbReference type="InterPro" id="IPR023826">
    <property type="entry name" value="Rhom-like_SP_proteobac"/>
</dbReference>
<keyword evidence="8" id="KW-1185">Reference proteome</keyword>
<evidence type="ECO:0000313" key="8">
    <source>
        <dbReference type="Proteomes" id="UP001139559"/>
    </source>
</evidence>
<dbReference type="Gene3D" id="1.20.1540.10">
    <property type="entry name" value="Rhomboid-like"/>
    <property type="match status" value="1"/>
</dbReference>
<dbReference type="RefSeq" id="WP_248007183.1">
    <property type="nucleotide sequence ID" value="NZ_JAJHVV010000001.1"/>
</dbReference>
<feature type="transmembrane region" description="Helical" evidence="5">
    <location>
        <begin position="126"/>
        <end position="147"/>
    </location>
</feature>
<dbReference type="AlphaFoldDB" id="A0A9X1XM27"/>
<evidence type="ECO:0000313" key="7">
    <source>
        <dbReference type="EMBL" id="MCK6262074.1"/>
    </source>
</evidence>
<feature type="transmembrane region" description="Helical" evidence="5">
    <location>
        <begin position="97"/>
        <end position="114"/>
    </location>
</feature>
<protein>
    <submittedName>
        <fullName evidence="7">Rhombosortase</fullName>
        <ecNumber evidence="7">3.4.21.-</ecNumber>
    </submittedName>
</protein>
<dbReference type="InterPro" id="IPR022764">
    <property type="entry name" value="Peptidase_S54_rhomboid_dom"/>
</dbReference>
<feature type="domain" description="Peptidase S54 rhomboid" evidence="6">
    <location>
        <begin position="36"/>
        <end position="175"/>
    </location>
</feature>
<feature type="transmembrane region" description="Helical" evidence="5">
    <location>
        <begin position="75"/>
        <end position="91"/>
    </location>
</feature>
<comment type="caution">
    <text evidence="7">The sequence shown here is derived from an EMBL/GenBank/DDBJ whole genome shotgun (WGS) entry which is preliminary data.</text>
</comment>
<feature type="transmembrane region" description="Helical" evidence="5">
    <location>
        <begin position="51"/>
        <end position="68"/>
    </location>
</feature>
<dbReference type="Pfam" id="PF01694">
    <property type="entry name" value="Rhomboid"/>
    <property type="match status" value="1"/>
</dbReference>
<dbReference type="PANTHER" id="PTHR43731:SF16">
    <property type="entry name" value="RHOMBOSORTASE"/>
    <property type="match status" value="1"/>
</dbReference>
<keyword evidence="4 5" id="KW-0472">Membrane</keyword>
<keyword evidence="3 5" id="KW-1133">Transmembrane helix</keyword>
<dbReference type="InterPro" id="IPR035952">
    <property type="entry name" value="Rhomboid-like_sf"/>
</dbReference>
<dbReference type="EMBL" id="JAJHVV010000001">
    <property type="protein sequence ID" value="MCK6262074.1"/>
    <property type="molecule type" value="Genomic_DNA"/>
</dbReference>
<sequence length="186" mass="20747">MRVYLLLSVISVICFGLQFEPMQSYVEWNATAIHSGQWWRILTGNFTHTNFAHLAMNLIGLWAISFIFKPSVNTLWIPLLVTCIAVGIGNLFTDMQIYVGLSGALHGLFGYYALRESLQGRKGSWLLVMGLCLKIVWEFFFGAPTATSGLIEARVAIESHLFGALSGLLLASLICLFNKKQNAQHF</sequence>
<evidence type="ECO:0000256" key="4">
    <source>
        <dbReference type="ARBA" id="ARBA00023136"/>
    </source>
</evidence>
<dbReference type="InterPro" id="IPR050925">
    <property type="entry name" value="Rhomboid_protease_S54"/>
</dbReference>
<accession>A0A9X1XM27</accession>
<dbReference type="GO" id="GO:0004252">
    <property type="term" value="F:serine-type endopeptidase activity"/>
    <property type="evidence" value="ECO:0007669"/>
    <property type="project" value="InterPro"/>
</dbReference>
<evidence type="ECO:0000259" key="6">
    <source>
        <dbReference type="Pfam" id="PF01694"/>
    </source>
</evidence>
<reference evidence="7" key="1">
    <citation type="submission" date="2021-11" db="EMBL/GenBank/DDBJ databases">
        <title>Vibrio ZSDE26 sp. nov. and Vibrio ZSDZ34 sp. nov., isolated from coastal seawater in Qingdao.</title>
        <authorList>
            <person name="Zhang P."/>
        </authorList>
    </citation>
    <scope>NUCLEOTIDE SEQUENCE</scope>
    <source>
        <strain evidence="7">ZSDE26</strain>
    </source>
</reference>
<gene>
    <name evidence="7" type="primary">rrtA</name>
    <name evidence="7" type="ORF">KP803_02155</name>
</gene>
<dbReference type="GO" id="GO:0016020">
    <property type="term" value="C:membrane"/>
    <property type="evidence" value="ECO:0007669"/>
    <property type="project" value="UniProtKB-SubCell"/>
</dbReference>
<dbReference type="Proteomes" id="UP001139559">
    <property type="component" value="Unassembled WGS sequence"/>
</dbReference>
<evidence type="ECO:0000256" key="2">
    <source>
        <dbReference type="ARBA" id="ARBA00022692"/>
    </source>
</evidence>
<dbReference type="PANTHER" id="PTHR43731">
    <property type="entry name" value="RHOMBOID PROTEASE"/>
    <property type="match status" value="1"/>
</dbReference>
<keyword evidence="7" id="KW-0378">Hydrolase</keyword>
<evidence type="ECO:0000256" key="5">
    <source>
        <dbReference type="SAM" id="Phobius"/>
    </source>
</evidence>
<dbReference type="EC" id="3.4.21.-" evidence="7"/>
<keyword evidence="2 5" id="KW-0812">Transmembrane</keyword>
<evidence type="ECO:0000256" key="1">
    <source>
        <dbReference type="ARBA" id="ARBA00004141"/>
    </source>
</evidence>